<feature type="domain" description="Glycosyltransferase 2-like" evidence="2">
    <location>
        <begin position="10"/>
        <end position="164"/>
    </location>
</feature>
<reference evidence="3 4" key="1">
    <citation type="journal article" date="2015" name="Nature">
        <title>rRNA introns, odd ribosomes, and small enigmatic genomes across a large radiation of phyla.</title>
        <authorList>
            <person name="Brown C.T."/>
            <person name="Hug L.A."/>
            <person name="Thomas B.C."/>
            <person name="Sharon I."/>
            <person name="Castelle C.J."/>
            <person name="Singh A."/>
            <person name="Wilkins M.J."/>
            <person name="Williams K.H."/>
            <person name="Banfield J.F."/>
        </authorList>
    </citation>
    <scope>NUCLEOTIDE SEQUENCE [LARGE SCALE GENOMIC DNA]</scope>
</reference>
<dbReference type="CDD" id="cd04186">
    <property type="entry name" value="GT_2_like_c"/>
    <property type="match status" value="1"/>
</dbReference>
<keyword evidence="3" id="KW-0808">Transferase</keyword>
<dbReference type="Gene3D" id="3.90.550.10">
    <property type="entry name" value="Spore Coat Polysaccharide Biosynthesis Protein SpsA, Chain A"/>
    <property type="match status" value="1"/>
</dbReference>
<dbReference type="AlphaFoldDB" id="A0A0G1KT43"/>
<accession>A0A0G1KT43</accession>
<dbReference type="GO" id="GO:0016740">
    <property type="term" value="F:transferase activity"/>
    <property type="evidence" value="ECO:0007669"/>
    <property type="project" value="UniProtKB-KW"/>
</dbReference>
<proteinExistence type="predicted"/>
<name>A0A0G1KT43_9BACT</name>
<dbReference type="InterPro" id="IPR029044">
    <property type="entry name" value="Nucleotide-diphossugar_trans"/>
</dbReference>
<evidence type="ECO:0000256" key="1">
    <source>
        <dbReference type="SAM" id="Phobius"/>
    </source>
</evidence>
<evidence type="ECO:0000313" key="3">
    <source>
        <dbReference type="EMBL" id="KKT86738.1"/>
    </source>
</evidence>
<dbReference type="Proteomes" id="UP000034797">
    <property type="component" value="Unassembled WGS sequence"/>
</dbReference>
<evidence type="ECO:0000313" key="4">
    <source>
        <dbReference type="Proteomes" id="UP000034797"/>
    </source>
</evidence>
<keyword evidence="1" id="KW-0812">Transmembrane</keyword>
<protein>
    <submittedName>
        <fullName evidence="3">Glycosyltransferase/rhamnosyltransferase</fullName>
    </submittedName>
</protein>
<dbReference type="Pfam" id="PF00535">
    <property type="entry name" value="Glycos_transf_2"/>
    <property type="match status" value="1"/>
</dbReference>
<dbReference type="EMBL" id="LCJW01000003">
    <property type="protein sequence ID" value="KKT86738.1"/>
    <property type="molecule type" value="Genomic_DNA"/>
</dbReference>
<feature type="transmembrane region" description="Helical" evidence="1">
    <location>
        <begin position="281"/>
        <end position="302"/>
    </location>
</feature>
<evidence type="ECO:0000259" key="2">
    <source>
        <dbReference type="Pfam" id="PF00535"/>
    </source>
</evidence>
<dbReference type="PANTHER" id="PTHR43179:SF7">
    <property type="entry name" value="RHAMNOSYLTRANSFERASE WBBL"/>
    <property type="match status" value="1"/>
</dbReference>
<sequence length="308" mass="34736">MKKNKFDLAVIIVNYNTKELLEDCLNSVFKADSPKDGLQVIVVDNGSKDGSVEFLRKFEKSHPHLIFIGSSVNLGFAKGNNVGVDATDAKHLLFLNSDTVVRRYALVKPLKYLKAHPKVGAVTIRLYLKDGGIDYDNHRGFPTPWTAITKFSGLAGLFPQSTFFNSYHLGFKKLDKIHQIPVAAGSYMMMPTKLFRQIGMWDETYFFYGEDIDLCYRINSAGYKIIYYPKVSTLHLRGASSGLRKENAKGASSGKENRIKVAKSSTDAWKIFYKKFYKNKYPFFVTATVLAGMSLIGNLRVLKHKLTK</sequence>
<comment type="caution">
    <text evidence="3">The sequence shown here is derived from an EMBL/GenBank/DDBJ whole genome shotgun (WGS) entry which is preliminary data.</text>
</comment>
<gene>
    <name evidence="3" type="ORF">UW84_C0003G0020</name>
</gene>
<dbReference type="InterPro" id="IPR001173">
    <property type="entry name" value="Glyco_trans_2-like"/>
</dbReference>
<keyword evidence="1" id="KW-0472">Membrane</keyword>
<organism evidence="3 4">
    <name type="scientific">Candidatus Collierbacteria bacterium GW2011_GWA2_44_99</name>
    <dbReference type="NCBI Taxonomy" id="1618380"/>
    <lineage>
        <taxon>Bacteria</taxon>
        <taxon>Candidatus Collieribacteriota</taxon>
    </lineage>
</organism>
<dbReference type="SUPFAM" id="SSF53448">
    <property type="entry name" value="Nucleotide-diphospho-sugar transferases"/>
    <property type="match status" value="1"/>
</dbReference>
<keyword evidence="1" id="KW-1133">Transmembrane helix</keyword>
<dbReference type="PANTHER" id="PTHR43179">
    <property type="entry name" value="RHAMNOSYLTRANSFERASE WBBL"/>
    <property type="match status" value="1"/>
</dbReference>